<dbReference type="AlphaFoldDB" id="A0A6M3IZ84"/>
<dbReference type="EMBL" id="MT141466">
    <property type="protein sequence ID" value="QJA62261.1"/>
    <property type="molecule type" value="Genomic_DNA"/>
</dbReference>
<sequence length="587" mass="65025">MIQTYKNVEFAASHVKAIECLAIPGDWDTEHHAASGTSLMNLFLYVGAYRDDVLTVIYRTGLIFDTSEIPEEATIESAKLKLTVADDDNVHGYSFDVVVTEGMPDYPHNPVTVDDYDITQYAGDGGSIDVAECVEPNEIEIELNSTGLSWIQKEGTTKFMLLASTDIADDDPYNDTGHGGWIEFALTGVILEITWSIGPTVVTRVAFGSDPMDAAPVWDDISGDMMQFSTKRGRQHELNRMEAGVAMVELKNTDGDYWPDNAGGSYYPDVLPRKRLNMRAVFGGTTYDLFTGFMRAWEPGWRGQAGIGAVMKAQAVDLFRNLARFELNNAGEAQELSGARVGNVLDELGWPAGDRDLDNGQTTLQATGAQAAVNSLDHLSVVQDSEMGLMFIAGDGDVQYQDRHARLKSPFTVSQATFGDDVGEQRYFEVEFSEDDEFIYNDIRRTRLGGNEQTSSDATSQTTYGISTRNLSGLLMVTDAEALAHCQYELARYKDPAMRVRAIRIYPDLDPVNLYPLVLGLDISDRITVRLNQASIDGDYHIEGVEHFYDNERWVTRWELSEASSQSYWAIGVAGFGEIGETTILVY</sequence>
<dbReference type="EMBL" id="MT142519">
    <property type="protein sequence ID" value="QJA83847.1"/>
    <property type="molecule type" value="Genomic_DNA"/>
</dbReference>
<protein>
    <submittedName>
        <fullName evidence="1">Putative tail protein</fullName>
    </submittedName>
</protein>
<gene>
    <name evidence="2" type="ORF">MM415A00250_0025</name>
    <name evidence="1" type="ORF">MM415B00805_0005</name>
</gene>
<organism evidence="1">
    <name type="scientific">viral metagenome</name>
    <dbReference type="NCBI Taxonomy" id="1070528"/>
    <lineage>
        <taxon>unclassified sequences</taxon>
        <taxon>metagenomes</taxon>
        <taxon>organismal metagenomes</taxon>
    </lineage>
</organism>
<reference evidence="1" key="1">
    <citation type="submission" date="2020-03" db="EMBL/GenBank/DDBJ databases">
        <title>The deep terrestrial virosphere.</title>
        <authorList>
            <person name="Holmfeldt K."/>
            <person name="Nilsson E."/>
            <person name="Simone D."/>
            <person name="Lopez-Fernandez M."/>
            <person name="Wu X."/>
            <person name="de Brujin I."/>
            <person name="Lundin D."/>
            <person name="Andersson A."/>
            <person name="Bertilsson S."/>
            <person name="Dopson M."/>
        </authorList>
    </citation>
    <scope>NUCLEOTIDE SEQUENCE</scope>
    <source>
        <strain evidence="2">MM415A00250</strain>
        <strain evidence="1">MM415B00805</strain>
    </source>
</reference>
<accession>A0A6M3IZ84</accession>
<evidence type="ECO:0000313" key="2">
    <source>
        <dbReference type="EMBL" id="QJA83847.1"/>
    </source>
</evidence>
<name>A0A6M3IZ84_9ZZZZ</name>
<proteinExistence type="predicted"/>
<evidence type="ECO:0000313" key="1">
    <source>
        <dbReference type="EMBL" id="QJA62261.1"/>
    </source>
</evidence>